<accession>A0AAU9X253</accession>
<keyword evidence="2" id="KW-1185">Reference proteome</keyword>
<organism evidence="1 2">
    <name type="scientific">Pocillopora meandrina</name>
    <dbReference type="NCBI Taxonomy" id="46732"/>
    <lineage>
        <taxon>Eukaryota</taxon>
        <taxon>Metazoa</taxon>
        <taxon>Cnidaria</taxon>
        <taxon>Anthozoa</taxon>
        <taxon>Hexacorallia</taxon>
        <taxon>Scleractinia</taxon>
        <taxon>Astrocoeniina</taxon>
        <taxon>Pocilloporidae</taxon>
        <taxon>Pocillopora</taxon>
    </lineage>
</organism>
<protein>
    <recommendedName>
        <fullName evidence="3">HIT domain-containing protein</fullName>
    </recommendedName>
</protein>
<dbReference type="Proteomes" id="UP001159428">
    <property type="component" value="Unassembled WGS sequence"/>
</dbReference>
<evidence type="ECO:0008006" key="3">
    <source>
        <dbReference type="Google" id="ProtNLM"/>
    </source>
</evidence>
<reference evidence="1 2" key="1">
    <citation type="submission" date="2022-05" db="EMBL/GenBank/DDBJ databases">
        <authorList>
            <consortium name="Genoscope - CEA"/>
            <person name="William W."/>
        </authorList>
    </citation>
    <scope>NUCLEOTIDE SEQUENCE [LARGE SCALE GENOMIC DNA]</scope>
</reference>
<comment type="caution">
    <text evidence="1">The sequence shown here is derived from an EMBL/GenBank/DDBJ whole genome shotgun (WGS) entry which is preliminary data.</text>
</comment>
<proteinExistence type="predicted"/>
<name>A0AAU9X253_9CNID</name>
<sequence length="96" mass="11028">MKTSISLTLNWRKLLTTNAIEKSLLNKIKNKLEEGQRLMLECQKDILLAGKSQCGWYMVEEYPHPCGLHLHMHLLPLFWPACSKTSSHPPPYAPEV</sequence>
<gene>
    <name evidence="1" type="ORF">PMEA_00015397</name>
</gene>
<dbReference type="EMBL" id="CALNXJ010000027">
    <property type="protein sequence ID" value="CAH3133141.1"/>
    <property type="molecule type" value="Genomic_DNA"/>
</dbReference>
<evidence type="ECO:0000313" key="1">
    <source>
        <dbReference type="EMBL" id="CAH3133141.1"/>
    </source>
</evidence>
<evidence type="ECO:0000313" key="2">
    <source>
        <dbReference type="Proteomes" id="UP001159428"/>
    </source>
</evidence>
<dbReference type="AlphaFoldDB" id="A0AAU9X253"/>